<accession>A0A1W0XB15</accession>
<dbReference type="InterPro" id="IPR052126">
    <property type="entry name" value="Spindle_Org/Thrombomodulin"/>
</dbReference>
<feature type="region of interest" description="Disordered" evidence="2">
    <location>
        <begin position="1"/>
        <end position="21"/>
    </location>
</feature>
<feature type="domain" description="DOMON" evidence="3">
    <location>
        <begin position="374"/>
        <end position="505"/>
    </location>
</feature>
<dbReference type="InterPro" id="IPR019545">
    <property type="entry name" value="DM13_domain"/>
</dbReference>
<evidence type="ECO:0000256" key="2">
    <source>
        <dbReference type="SAM" id="MobiDB-lite"/>
    </source>
</evidence>
<dbReference type="SMART" id="SM00686">
    <property type="entry name" value="DM13"/>
    <property type="match status" value="2"/>
</dbReference>
<dbReference type="PROSITE" id="PS50836">
    <property type="entry name" value="DOMON"/>
    <property type="match status" value="1"/>
</dbReference>
<evidence type="ECO:0000259" key="4">
    <source>
        <dbReference type="PROSITE" id="PS51549"/>
    </source>
</evidence>
<dbReference type="Proteomes" id="UP000192578">
    <property type="component" value="Unassembled WGS sequence"/>
</dbReference>
<dbReference type="Pfam" id="PF03351">
    <property type="entry name" value="DOMON"/>
    <property type="match status" value="1"/>
</dbReference>
<dbReference type="SMART" id="SM00664">
    <property type="entry name" value="DoH"/>
    <property type="match status" value="1"/>
</dbReference>
<dbReference type="EMBL" id="MTYJ01000006">
    <property type="protein sequence ID" value="OQV24598.1"/>
    <property type="molecule type" value="Genomic_DNA"/>
</dbReference>
<evidence type="ECO:0000256" key="1">
    <source>
        <dbReference type="ARBA" id="ARBA00022737"/>
    </source>
</evidence>
<name>A0A1W0XB15_HYPEX</name>
<dbReference type="AlphaFoldDB" id="A0A1W0XB15"/>
<feature type="domain" description="DM13" evidence="4">
    <location>
        <begin position="232"/>
        <end position="340"/>
    </location>
</feature>
<reference evidence="6" key="1">
    <citation type="submission" date="2017-01" db="EMBL/GenBank/DDBJ databases">
        <title>Comparative genomics of anhydrobiosis in the tardigrade Hypsibius dujardini.</title>
        <authorList>
            <person name="Yoshida Y."/>
            <person name="Koutsovoulos G."/>
            <person name="Laetsch D."/>
            <person name="Stevens L."/>
            <person name="Kumar S."/>
            <person name="Horikawa D."/>
            <person name="Ishino K."/>
            <person name="Komine S."/>
            <person name="Tomita M."/>
            <person name="Blaxter M."/>
            <person name="Arakawa K."/>
        </authorList>
    </citation>
    <scope>NUCLEOTIDE SEQUENCE [LARGE SCALE GENOMIC DNA]</scope>
    <source>
        <strain evidence="6">Z151</strain>
    </source>
</reference>
<sequence length="835" mass="89807">MNVNRNLNMDGRNNQNQNGNFPTQLRFVQSSADSAPGATNPRGGPINNDWTWAGLNNAGNGGNGAQGVSSFFPTGGPMAAFGATGNGQGQQQQQQSAALLQNDIGTPYFGTPIGRLNSYQHGLAGDVFAVDDETVLVKRFVFDGQVPDAFFYVGSTDSVAARPFNAVILNNDKGQRVPLTRSDGQDVVVRLNSGANLGAYRWLAVISNSQNANFGDVLFPRDFSPPTVVSLGPLMPAPSNFLAGSVRSGTVTVINDKQIQIQNFHYDGQAPDAVFWTGQGAQPSSQGTIVPFQNSYTKLPPINGQTFTLTLPANFNVMNVNWLAVWSRQLNLNLGYVMIPGGLNVPPTLAGSAQSSPPTASLMDLPNCEVLGNGAMQVRWSLQGQDLFVQMKGRIADSQYMAFGISGMQNRVAMIGSDVTVARWDPESGSVSAQDYTLSSRQECDGTNGVCPDAEIRGGESIQVLGGTKTDGVLSVSFRRRINTGDRLDLVINPNSDTFVVWAIGPLNERGQPSKHYQNQHATVQQNERLRFGRMQVDNCPVDFGRGAMPPGAVVVQGFPSGSTTQTARPSSWRQQYILGNETSTFIAVIGPSGGRKGYSGITGKPTWGLVWYLNGKLAPELILRRGYPYRFIVYGGMYPQALAKYHPLYITSDSSGGLGGKYPVDQAKEVVLGGVSRTNTGAFVPVAAGQYCAFAQPSTSDPDTFTSFEEYNRTLTLRCDGGQPGALPGPDGAAGVLEWTPGPNDPSTLYYQCFMHKDMGWKITLVNDYRETDAMPGLRQQNQQLTLRPTAANNGRPSGFYPASNNQRSGCSRTAIAEASASLVLFLFAFLLRH</sequence>
<proteinExistence type="predicted"/>
<dbReference type="InterPro" id="IPR005018">
    <property type="entry name" value="DOMON_domain"/>
</dbReference>
<dbReference type="InterPro" id="IPR045266">
    <property type="entry name" value="DOH_DOMON"/>
</dbReference>
<dbReference type="Pfam" id="PF10517">
    <property type="entry name" value="DM13"/>
    <property type="match status" value="2"/>
</dbReference>
<dbReference type="PROSITE" id="PS51549">
    <property type="entry name" value="DM13"/>
    <property type="match status" value="2"/>
</dbReference>
<gene>
    <name evidence="5" type="ORF">BV898_01658</name>
</gene>
<evidence type="ECO:0000313" key="5">
    <source>
        <dbReference type="EMBL" id="OQV24598.1"/>
    </source>
</evidence>
<evidence type="ECO:0000259" key="3">
    <source>
        <dbReference type="PROSITE" id="PS50836"/>
    </source>
</evidence>
<evidence type="ECO:0000313" key="6">
    <source>
        <dbReference type="Proteomes" id="UP000192578"/>
    </source>
</evidence>
<dbReference type="OrthoDB" id="2448405at2759"/>
<keyword evidence="1" id="KW-0677">Repeat</keyword>
<comment type="caution">
    <text evidence="5">The sequence shown here is derived from an EMBL/GenBank/DDBJ whole genome shotgun (WGS) entry which is preliminary data.</text>
</comment>
<organism evidence="5 6">
    <name type="scientific">Hypsibius exemplaris</name>
    <name type="common">Freshwater tardigrade</name>
    <dbReference type="NCBI Taxonomy" id="2072580"/>
    <lineage>
        <taxon>Eukaryota</taxon>
        <taxon>Metazoa</taxon>
        <taxon>Ecdysozoa</taxon>
        <taxon>Tardigrada</taxon>
        <taxon>Eutardigrada</taxon>
        <taxon>Parachela</taxon>
        <taxon>Hypsibioidea</taxon>
        <taxon>Hypsibiidae</taxon>
        <taxon>Hypsibius</taxon>
    </lineage>
</organism>
<feature type="domain" description="DM13" evidence="4">
    <location>
        <begin position="110"/>
        <end position="220"/>
    </location>
</feature>
<keyword evidence="6" id="KW-1185">Reference proteome</keyword>
<dbReference type="PANTHER" id="PTHR24036">
    <property type="entry name" value="SKELETOR-RELATED"/>
    <property type="match status" value="1"/>
</dbReference>
<dbReference type="PANTHER" id="PTHR24036:SF5">
    <property type="entry name" value="THROMBOMODULIN"/>
    <property type="match status" value="1"/>
</dbReference>
<protein>
    <submittedName>
        <fullName evidence="5">Protein Skeletor, isoforms D/E</fullName>
    </submittedName>
</protein>
<dbReference type="CDD" id="cd09631">
    <property type="entry name" value="DOMON_DOH"/>
    <property type="match status" value="1"/>
</dbReference>